<proteinExistence type="predicted"/>
<dbReference type="Gene3D" id="3.40.50.300">
    <property type="entry name" value="P-loop containing nucleotide triphosphate hydrolases"/>
    <property type="match status" value="1"/>
</dbReference>
<sequence>MDLEQKSLVPQRIVKMNKQLALAIKLNDEATLDNFNWGNNTLLQQQLIQMLSFKADRLLYLWGPKGSGKSHLLQACCQAINLTQSAIYLPLAFLKEWGPQSIEGLEDQTLICIDDINAIANYSAWEEALFHLYNKIKDSERSLLIISGNQPPIKCDIKLADLRSRLSWGLVIQLNELNDDEKINTLKMRAAKRGFELPESVGHFLLNRCSRNMHDLYELLNRLDDASWEAHRKITIPFVKNTLKI</sequence>
<comment type="caution">
    <text evidence="3">The sequence shown here is derived from an EMBL/GenBank/DDBJ whole genome shotgun (WGS) entry which is preliminary data.</text>
</comment>
<reference evidence="3 4" key="1">
    <citation type="submission" date="2018-02" db="EMBL/GenBank/DDBJ databases">
        <title>Draft genome sequences of four Legionella pneumophila clinical strains isolated in Ontario.</title>
        <authorList>
            <person name="Fortuna A."/>
            <person name="Ramnarine R."/>
            <person name="Li A."/>
            <person name="Frantz C."/>
            <person name="Mallo G."/>
        </authorList>
    </citation>
    <scope>NUCLEOTIDE SEQUENCE [LARGE SCALE GENOMIC DNA]</scope>
    <source>
        <strain evidence="3 4">LG61</strain>
    </source>
</reference>
<evidence type="ECO:0000313" key="4">
    <source>
        <dbReference type="Proteomes" id="UP000239239"/>
    </source>
</evidence>
<name>A0A2S6EU61_LEGPN</name>
<feature type="domain" description="Chromosomal replication initiator protein DnaA ATPAse" evidence="1">
    <location>
        <begin position="109"/>
        <end position="172"/>
    </location>
</feature>
<dbReference type="Pfam" id="PF00308">
    <property type="entry name" value="Bac_DnaA"/>
    <property type="match status" value="1"/>
</dbReference>
<dbReference type="SUPFAM" id="SSF52540">
    <property type="entry name" value="P-loop containing nucleoside triphosphate hydrolases"/>
    <property type="match status" value="1"/>
</dbReference>
<dbReference type="AlphaFoldDB" id="A0A2S6EU61"/>
<dbReference type="EMBL" id="PQWY01000021">
    <property type="protein sequence ID" value="PPK28724.1"/>
    <property type="molecule type" value="Genomic_DNA"/>
</dbReference>
<dbReference type="GO" id="GO:0006270">
    <property type="term" value="P:DNA replication initiation"/>
    <property type="evidence" value="ECO:0007669"/>
    <property type="project" value="TreeGrafter"/>
</dbReference>
<dbReference type="InterPro" id="IPR017788">
    <property type="entry name" value="Hda"/>
</dbReference>
<dbReference type="PANTHER" id="PTHR30050:SF5">
    <property type="entry name" value="DNAA REGULATORY INACTIVATOR HDA"/>
    <property type="match status" value="1"/>
</dbReference>
<dbReference type="Pfam" id="PF22688">
    <property type="entry name" value="Hda_lid"/>
    <property type="match status" value="1"/>
</dbReference>
<dbReference type="InterPro" id="IPR055199">
    <property type="entry name" value="Hda_lid"/>
</dbReference>
<evidence type="ECO:0000259" key="2">
    <source>
        <dbReference type="Pfam" id="PF22688"/>
    </source>
</evidence>
<dbReference type="OrthoDB" id="9784878at2"/>
<dbReference type="InterPro" id="IPR027417">
    <property type="entry name" value="P-loop_NTPase"/>
</dbReference>
<dbReference type="Proteomes" id="UP000239239">
    <property type="component" value="Unassembled WGS sequence"/>
</dbReference>
<accession>A0A2S6EU61</accession>
<gene>
    <name evidence="3" type="primary">hda</name>
    <name evidence="3" type="ORF">C3928_14870</name>
</gene>
<organism evidence="3 4">
    <name type="scientific">Legionella pneumophila</name>
    <dbReference type="NCBI Taxonomy" id="446"/>
    <lineage>
        <taxon>Bacteria</taxon>
        <taxon>Pseudomonadati</taxon>
        <taxon>Pseudomonadota</taxon>
        <taxon>Gammaproteobacteria</taxon>
        <taxon>Legionellales</taxon>
        <taxon>Legionellaceae</taxon>
        <taxon>Legionella</taxon>
    </lineage>
</organism>
<evidence type="ECO:0000313" key="3">
    <source>
        <dbReference type="EMBL" id="PPK28724.1"/>
    </source>
</evidence>
<dbReference type="GO" id="GO:0032297">
    <property type="term" value="P:negative regulation of DNA-templated DNA replication initiation"/>
    <property type="evidence" value="ECO:0007669"/>
    <property type="project" value="InterPro"/>
</dbReference>
<feature type="domain" description="Hda lid" evidence="2">
    <location>
        <begin position="179"/>
        <end position="243"/>
    </location>
</feature>
<dbReference type="Gene3D" id="1.10.8.60">
    <property type="match status" value="1"/>
</dbReference>
<protein>
    <submittedName>
        <fullName evidence="3">DnaA regulatory inactivator Hda</fullName>
    </submittedName>
</protein>
<dbReference type="NCBIfam" id="TIGR03420">
    <property type="entry name" value="DnaA_homol_Hda"/>
    <property type="match status" value="1"/>
</dbReference>
<dbReference type="InterPro" id="IPR013317">
    <property type="entry name" value="DnaA_dom"/>
</dbReference>
<dbReference type="PANTHER" id="PTHR30050">
    <property type="entry name" value="CHROMOSOMAL REPLICATION INITIATOR PROTEIN DNAA"/>
    <property type="match status" value="1"/>
</dbReference>
<evidence type="ECO:0000259" key="1">
    <source>
        <dbReference type="Pfam" id="PF00308"/>
    </source>
</evidence>